<dbReference type="OrthoDB" id="2440742at2759"/>
<protein>
    <submittedName>
        <fullName evidence="1">18526_t:CDS:1</fullName>
    </submittedName>
</protein>
<dbReference type="InterPro" id="IPR012337">
    <property type="entry name" value="RNaseH-like_sf"/>
</dbReference>
<accession>A0A9N9K227</accession>
<sequence length="50" mass="5537">FASPSTKELGLLAVRLFGICVNAASVERLWSSMGFLQTNRRCCLKADVIY</sequence>
<keyword evidence="2" id="KW-1185">Reference proteome</keyword>
<feature type="non-terminal residue" evidence="1">
    <location>
        <position position="1"/>
    </location>
</feature>
<organism evidence="1 2">
    <name type="scientific">Dentiscutata erythropus</name>
    <dbReference type="NCBI Taxonomy" id="1348616"/>
    <lineage>
        <taxon>Eukaryota</taxon>
        <taxon>Fungi</taxon>
        <taxon>Fungi incertae sedis</taxon>
        <taxon>Mucoromycota</taxon>
        <taxon>Glomeromycotina</taxon>
        <taxon>Glomeromycetes</taxon>
        <taxon>Diversisporales</taxon>
        <taxon>Gigasporaceae</taxon>
        <taxon>Dentiscutata</taxon>
    </lineage>
</organism>
<dbReference type="EMBL" id="CAJVPY010037785">
    <property type="protein sequence ID" value="CAG8803301.1"/>
    <property type="molecule type" value="Genomic_DNA"/>
</dbReference>
<evidence type="ECO:0000313" key="1">
    <source>
        <dbReference type="EMBL" id="CAG8803301.1"/>
    </source>
</evidence>
<comment type="caution">
    <text evidence="1">The sequence shown here is derived from an EMBL/GenBank/DDBJ whole genome shotgun (WGS) entry which is preliminary data.</text>
</comment>
<dbReference type="AlphaFoldDB" id="A0A9N9K227"/>
<dbReference type="Proteomes" id="UP000789405">
    <property type="component" value="Unassembled WGS sequence"/>
</dbReference>
<dbReference type="SUPFAM" id="SSF53098">
    <property type="entry name" value="Ribonuclease H-like"/>
    <property type="match status" value="1"/>
</dbReference>
<evidence type="ECO:0000313" key="2">
    <source>
        <dbReference type="Proteomes" id="UP000789405"/>
    </source>
</evidence>
<gene>
    <name evidence="1" type="ORF">DERYTH_LOCUS23861</name>
</gene>
<proteinExistence type="predicted"/>
<reference evidence="1" key="1">
    <citation type="submission" date="2021-06" db="EMBL/GenBank/DDBJ databases">
        <authorList>
            <person name="Kallberg Y."/>
            <person name="Tangrot J."/>
            <person name="Rosling A."/>
        </authorList>
    </citation>
    <scope>NUCLEOTIDE SEQUENCE</scope>
    <source>
        <strain evidence="1">MA453B</strain>
    </source>
</reference>
<name>A0A9N9K227_9GLOM</name>